<organism evidence="2 3">
    <name type="scientific">Pseudooceanicola nanhaiensis</name>
    <dbReference type="NCBI Taxonomy" id="375761"/>
    <lineage>
        <taxon>Bacteria</taxon>
        <taxon>Pseudomonadati</taxon>
        <taxon>Pseudomonadota</taxon>
        <taxon>Alphaproteobacteria</taxon>
        <taxon>Rhodobacterales</taxon>
        <taxon>Paracoccaceae</taxon>
        <taxon>Pseudooceanicola</taxon>
    </lineage>
</organism>
<feature type="chain" id="PRO_5037954355" description="Outer membrane protein beta-barrel domain-containing protein" evidence="1">
    <location>
        <begin position="18"/>
        <end position="216"/>
    </location>
</feature>
<evidence type="ECO:0000256" key="1">
    <source>
        <dbReference type="SAM" id="SignalP"/>
    </source>
</evidence>
<keyword evidence="3" id="KW-1185">Reference proteome</keyword>
<accession>A0A917SUE8</accession>
<protein>
    <recommendedName>
        <fullName evidence="4">Outer membrane protein beta-barrel domain-containing protein</fullName>
    </recommendedName>
</protein>
<keyword evidence="1" id="KW-0732">Signal</keyword>
<dbReference type="AlphaFoldDB" id="A0A917SUE8"/>
<sequence>MLRLCLTLICLCAAAPALPGAWPRGAGQGFAALAARVADGTLPSEPSYRGSLYLDYGVTPRSGLTLELDTARGRVVKALGFYRLSLLPPQGAWQIDAALGAGRLDGVAAVSPRLTLGRSFRLRGAPGWAEAMLGAEITRTDQAGKIDLTLGLAPTPRMRSYVQLFAYRARGGTLHLRGESSLAVRLTNRLWFDTGLSTGITPDRDYRLKLGIWTEF</sequence>
<evidence type="ECO:0000313" key="2">
    <source>
        <dbReference type="EMBL" id="GGL98025.1"/>
    </source>
</evidence>
<reference evidence="2" key="1">
    <citation type="journal article" date="2014" name="Int. J. Syst. Evol. Microbiol.">
        <title>Complete genome sequence of Corynebacterium casei LMG S-19264T (=DSM 44701T), isolated from a smear-ripened cheese.</title>
        <authorList>
            <consortium name="US DOE Joint Genome Institute (JGI-PGF)"/>
            <person name="Walter F."/>
            <person name="Albersmeier A."/>
            <person name="Kalinowski J."/>
            <person name="Ruckert C."/>
        </authorList>
    </citation>
    <scope>NUCLEOTIDE SEQUENCE</scope>
    <source>
        <strain evidence="2">CGMCC 1.6293</strain>
    </source>
</reference>
<evidence type="ECO:0008006" key="4">
    <source>
        <dbReference type="Google" id="ProtNLM"/>
    </source>
</evidence>
<comment type="caution">
    <text evidence="2">The sequence shown here is derived from an EMBL/GenBank/DDBJ whole genome shotgun (WGS) entry which is preliminary data.</text>
</comment>
<reference evidence="2" key="2">
    <citation type="submission" date="2020-09" db="EMBL/GenBank/DDBJ databases">
        <authorList>
            <person name="Sun Q."/>
            <person name="Zhou Y."/>
        </authorList>
    </citation>
    <scope>NUCLEOTIDE SEQUENCE</scope>
    <source>
        <strain evidence="2">CGMCC 1.6293</strain>
    </source>
</reference>
<dbReference type="EMBL" id="BMLF01000001">
    <property type="protein sequence ID" value="GGL98025.1"/>
    <property type="molecule type" value="Genomic_DNA"/>
</dbReference>
<feature type="signal peptide" evidence="1">
    <location>
        <begin position="1"/>
        <end position="17"/>
    </location>
</feature>
<gene>
    <name evidence="2" type="ORF">GCM10011534_20110</name>
</gene>
<name>A0A917SUE8_9RHOB</name>
<proteinExistence type="predicted"/>
<dbReference type="Proteomes" id="UP000649829">
    <property type="component" value="Unassembled WGS sequence"/>
</dbReference>
<dbReference type="RefSeq" id="WP_028288071.1">
    <property type="nucleotide sequence ID" value="NZ_BMLF01000001.1"/>
</dbReference>
<evidence type="ECO:0000313" key="3">
    <source>
        <dbReference type="Proteomes" id="UP000649829"/>
    </source>
</evidence>